<keyword evidence="3" id="KW-0547">Nucleotide-binding</keyword>
<dbReference type="GO" id="GO:0005524">
    <property type="term" value="F:ATP binding"/>
    <property type="evidence" value="ECO:0007669"/>
    <property type="project" value="UniProtKB-KW"/>
</dbReference>
<evidence type="ECO:0000313" key="3">
    <source>
        <dbReference type="EMBL" id="RJP58301.1"/>
    </source>
</evidence>
<keyword evidence="1" id="KW-0808">Transferase</keyword>
<feature type="domain" description="Histidine kinase/HSP90-like ATPase" evidence="2">
    <location>
        <begin position="16"/>
        <end position="156"/>
    </location>
</feature>
<organism evidence="3 4">
    <name type="scientific">Candidatus Auribacter fodinae</name>
    <dbReference type="NCBI Taxonomy" id="2093366"/>
    <lineage>
        <taxon>Bacteria</taxon>
        <taxon>Pseudomonadati</taxon>
        <taxon>Candidatus Auribacterota</taxon>
        <taxon>Candidatus Auribacteria</taxon>
        <taxon>Candidatus Auribacterales</taxon>
        <taxon>Candidatus Auribacteraceae</taxon>
        <taxon>Candidatus Auribacter</taxon>
    </lineage>
</organism>
<dbReference type="InterPro" id="IPR003594">
    <property type="entry name" value="HATPase_dom"/>
</dbReference>
<gene>
    <name evidence="3" type="ORF">C4541_08270</name>
</gene>
<keyword evidence="1" id="KW-0723">Serine/threonine-protein kinase</keyword>
<keyword evidence="3" id="KW-0067">ATP-binding</keyword>
<dbReference type="PANTHER" id="PTHR35526">
    <property type="entry name" value="ANTI-SIGMA-F FACTOR RSBW-RELATED"/>
    <property type="match status" value="1"/>
</dbReference>
<dbReference type="SUPFAM" id="SSF55874">
    <property type="entry name" value="ATPase domain of HSP90 chaperone/DNA topoisomerase II/histidine kinase"/>
    <property type="match status" value="1"/>
</dbReference>
<dbReference type="Gene3D" id="3.30.565.10">
    <property type="entry name" value="Histidine kinase-like ATPase, C-terminal domain"/>
    <property type="match status" value="1"/>
</dbReference>
<dbReference type="GO" id="GO:0004674">
    <property type="term" value="F:protein serine/threonine kinase activity"/>
    <property type="evidence" value="ECO:0007669"/>
    <property type="project" value="UniProtKB-KW"/>
</dbReference>
<comment type="caution">
    <text evidence="3">The sequence shown here is derived from an EMBL/GenBank/DDBJ whole genome shotgun (WGS) entry which is preliminary data.</text>
</comment>
<dbReference type="InterPro" id="IPR050267">
    <property type="entry name" value="Anti-sigma-factor_SerPK"/>
</dbReference>
<name>A0A3A4R9U8_9BACT</name>
<dbReference type="AlphaFoldDB" id="A0A3A4R9U8"/>
<dbReference type="PANTHER" id="PTHR35526:SF3">
    <property type="entry name" value="ANTI-SIGMA-F FACTOR RSBW"/>
    <property type="match status" value="1"/>
</dbReference>
<dbReference type="Pfam" id="PF13581">
    <property type="entry name" value="HATPase_c_2"/>
    <property type="match status" value="1"/>
</dbReference>
<dbReference type="Proteomes" id="UP000266426">
    <property type="component" value="Unassembled WGS sequence"/>
</dbReference>
<evidence type="ECO:0000259" key="2">
    <source>
        <dbReference type="Pfam" id="PF13581"/>
    </source>
</evidence>
<proteinExistence type="predicted"/>
<sequence>MKKVCEKIFTLSNDLDEASKRIEEIAGMCLSSSEDYNTELTIGLSEIILNAIEHGNLEIGYEEKTRLLDCGLYYDELKQRTMHPNYRRRKVTITVRVFDSYCEITIIDDGRGFDWRNIPDPKEKQYELHGRGITMARLFFDEVKFNEQGNQVTLIKRSKDA</sequence>
<keyword evidence="1" id="KW-0418">Kinase</keyword>
<accession>A0A3A4R9U8</accession>
<evidence type="ECO:0000256" key="1">
    <source>
        <dbReference type="ARBA" id="ARBA00022527"/>
    </source>
</evidence>
<dbReference type="InterPro" id="IPR036890">
    <property type="entry name" value="HATPase_C_sf"/>
</dbReference>
<dbReference type="EMBL" id="QZJZ01000068">
    <property type="protein sequence ID" value="RJP58301.1"/>
    <property type="molecule type" value="Genomic_DNA"/>
</dbReference>
<reference evidence="3 4" key="1">
    <citation type="journal article" date="2017" name="ISME J.">
        <title>Energy and carbon metabolisms in a deep terrestrial subsurface fluid microbial community.</title>
        <authorList>
            <person name="Momper L."/>
            <person name="Jungbluth S.P."/>
            <person name="Lee M.D."/>
            <person name="Amend J.P."/>
        </authorList>
    </citation>
    <scope>NUCLEOTIDE SEQUENCE [LARGE SCALE GENOMIC DNA]</scope>
    <source>
        <strain evidence="3">SURF_26</strain>
    </source>
</reference>
<dbReference type="CDD" id="cd16936">
    <property type="entry name" value="HATPase_RsbW-like"/>
    <property type="match status" value="1"/>
</dbReference>
<evidence type="ECO:0000313" key="4">
    <source>
        <dbReference type="Proteomes" id="UP000266426"/>
    </source>
</evidence>
<protein>
    <submittedName>
        <fullName evidence="3">ATP-binding protein</fullName>
    </submittedName>
</protein>